<dbReference type="EMBL" id="MK994515">
    <property type="protein sequence ID" value="QDB71353.1"/>
    <property type="molecule type" value="Genomic_DNA"/>
</dbReference>
<feature type="domain" description="DUF7740" evidence="1">
    <location>
        <begin position="20"/>
        <end position="76"/>
    </location>
</feature>
<dbReference type="Pfam" id="PF24886">
    <property type="entry name" value="DUF7740"/>
    <property type="match status" value="1"/>
</dbReference>
<evidence type="ECO:0000313" key="2">
    <source>
        <dbReference type="EMBL" id="QDB71353.1"/>
    </source>
</evidence>
<protein>
    <recommendedName>
        <fullName evidence="1">DUF7740 domain-containing protein</fullName>
    </recommendedName>
</protein>
<organism evidence="2 3">
    <name type="scientific">Serratia phage Moabite</name>
    <dbReference type="NCBI Taxonomy" id="2587814"/>
    <lineage>
        <taxon>Viruses</taxon>
        <taxon>Duplodnaviria</taxon>
        <taxon>Heunggongvirae</taxon>
        <taxon>Uroviricota</taxon>
        <taxon>Caudoviricetes</taxon>
        <taxon>Chimalliviridae</taxon>
        <taxon>Moabitevirus</taxon>
        <taxon>Moabitevirus moabite</taxon>
    </lineage>
</organism>
<evidence type="ECO:0000259" key="1">
    <source>
        <dbReference type="Pfam" id="PF24886"/>
    </source>
</evidence>
<evidence type="ECO:0000313" key="3">
    <source>
        <dbReference type="Proteomes" id="UP000319063"/>
    </source>
</evidence>
<dbReference type="Proteomes" id="UP000319063">
    <property type="component" value="Segment"/>
</dbReference>
<proteinExistence type="predicted"/>
<sequence>MSELKQIEEAMMNMNQVEKEEMSDALISLQLCNYNNPTNNVAIKNCAASIRGRALTLPVRDLMHLVQMSPQPLRSVINALQKYRPTDLKEGTLSIHR</sequence>
<reference evidence="3" key="1">
    <citation type="submission" date="2019-05" db="EMBL/GenBank/DDBJ databases">
        <title>Complete Genome Sequence of Serratia marcescens Myophage Moabite.</title>
        <authorList>
            <person name="Price L."/>
            <person name="Rohren M."/>
            <person name="Newkirk H."/>
            <person name="Liu M."/>
            <person name="Ramsey J."/>
        </authorList>
    </citation>
    <scope>NUCLEOTIDE SEQUENCE [LARGE SCALE GENOMIC DNA]</scope>
</reference>
<accession>A0A4Y5TQU5</accession>
<keyword evidence="3" id="KW-1185">Reference proteome</keyword>
<dbReference type="InterPro" id="IPR056642">
    <property type="entry name" value="DUF7740"/>
</dbReference>
<name>A0A4Y5TQU5_9CAUD</name>
<gene>
    <name evidence="2" type="ORF">CPT_Moabite_323</name>
</gene>